<evidence type="ECO:0000313" key="1">
    <source>
        <dbReference type="EMBL" id="AAW82562.1"/>
    </source>
</evidence>
<sequence>MPGFVIVPPEILQPPHELVIPKRVMKGITNMPCLHIGSRTGSEGSKTANSYRAIEPAQPETRAVCIIWTESNRPGSFNTTV</sequence>
<dbReference type="GeneID" id="3741784"/>
<keyword evidence="1" id="KW-0934">Plastid</keyword>
<proteinExistence type="predicted"/>
<dbReference type="EMBL" id="AY916449">
    <property type="protein sequence ID" value="AAW82562.1"/>
    <property type="molecule type" value="Genomic_DNA"/>
</dbReference>
<keyword evidence="1" id="KW-0150">Chloroplast</keyword>
<dbReference type="AlphaFoldDB" id="Q3BAL1"/>
<reference evidence="1" key="1">
    <citation type="submission" date="2005-02" db="EMBL/GenBank/DDBJ databases">
        <authorList>
            <person name="Lin H.-C."/>
            <person name="Chaw S.-M."/>
            <person name="Lin I.-P."/>
            <person name="Chow T.-Y."/>
            <person name="Chen H.-H."/>
            <person name="Chen W.-H."/>
            <person name="Cheng C.-H."/>
            <person name="Liu S.-M."/>
            <person name="Chang C.-C."/>
            <person name="Chang C.-C."/>
        </authorList>
    </citation>
    <scope>NUCLEOTIDE SEQUENCE</scope>
</reference>
<name>Q3BAL1_PHAAO</name>
<accession>Q3BAL1</accession>
<protein>
    <submittedName>
        <fullName evidence="1">Uncharacterized protein</fullName>
    </submittedName>
</protein>
<geneLocation type="chloroplast" evidence="1"/>
<reference evidence="1" key="2">
    <citation type="journal article" date="2006" name="Mol. Biol. Evol.">
        <title>The chloroplast genome of Phalaenopsis aphrodite (Orchidaceae): comparative analysis of evolutionary rate with that of grasses and its phylogenetic implications.</title>
        <authorList>
            <person name="Chang C.-C."/>
            <person name="Lin H.-C."/>
            <person name="Lin I.-P."/>
            <person name="Chow T.-Y."/>
            <person name="Chen H.-H."/>
            <person name="Chen W.-H."/>
            <person name="Cheng C.-H."/>
            <person name="Lin C.-Y."/>
            <person name="Liu S.-M."/>
            <person name="Chang C.-C."/>
            <person name="Chaw S.-M."/>
        </authorList>
    </citation>
    <scope>NUCLEOTIDE SEQUENCE</scope>
</reference>
<dbReference type="RefSeq" id="YP_358607.1">
    <property type="nucleotide sequence ID" value="NC_007499.1"/>
</dbReference>
<organism evidence="1">
    <name type="scientific">Phalaenopsis aphrodite subsp. formosana</name>
    <name type="common">Moth orchid</name>
    <dbReference type="NCBI Taxonomy" id="308872"/>
    <lineage>
        <taxon>Eukaryota</taxon>
        <taxon>Viridiplantae</taxon>
        <taxon>Streptophyta</taxon>
        <taxon>Embryophyta</taxon>
        <taxon>Tracheophyta</taxon>
        <taxon>Spermatophyta</taxon>
        <taxon>Magnoliopsida</taxon>
        <taxon>Liliopsida</taxon>
        <taxon>Asparagales</taxon>
        <taxon>Orchidaceae</taxon>
        <taxon>Epidendroideae</taxon>
        <taxon>Vandeae</taxon>
        <taxon>Aeridinae</taxon>
        <taxon>Phalaenopsis</taxon>
    </lineage>
</organism>